<reference evidence="3" key="1">
    <citation type="submission" date="2022-08" db="EMBL/GenBank/DDBJ databases">
        <title>Novel sulphate-reducing endosymbionts in the free-living metamonad Anaeramoeba.</title>
        <authorList>
            <person name="Jerlstrom-Hultqvist J."/>
            <person name="Cepicka I."/>
            <person name="Gallot-Lavallee L."/>
            <person name="Salas-Leiva D."/>
            <person name="Curtis B.A."/>
            <person name="Zahonova K."/>
            <person name="Pipaliya S."/>
            <person name="Dacks J."/>
            <person name="Roger A.J."/>
        </authorList>
    </citation>
    <scope>NUCLEOTIDE SEQUENCE</scope>
    <source>
        <strain evidence="3">Busselton2</strain>
    </source>
</reference>
<evidence type="ECO:0000313" key="4">
    <source>
        <dbReference type="Proteomes" id="UP001146793"/>
    </source>
</evidence>
<dbReference type="InterPro" id="IPR013783">
    <property type="entry name" value="Ig-like_fold"/>
</dbReference>
<dbReference type="InterPro" id="IPR014756">
    <property type="entry name" value="Ig_E-set"/>
</dbReference>
<gene>
    <name evidence="3" type="ORF">M0812_00146</name>
</gene>
<dbReference type="InterPro" id="IPR017868">
    <property type="entry name" value="Filamin/ABP280_repeat-like"/>
</dbReference>
<sequence>MNEDITIQQKEKYLQLSNQSNEIQKEINNFQKTEMIIKEIEICKKYNDYQEILDLKNNLENWKLNFPFDLNKTQINLPTEIQLENKLQFSILLKNQFNETINAEEFNIKAQIVKTNSNKIIKEIMEFTEGNNQESIGEYLFKEEGEYQINFSINDQVFPKSPFNVKVIEAGCNSNFQRRFNSRIDGWKYQTFHRKCDNKGKSIVLVKLKNKSLFGGFAAIGWDSKSYYSKQSRGNKSFLFSLISLDPNFKEPLKMSIYQNQNHEICCDSNQGPQFGGGSDLLLGYGKYNMNDNEWSYSKLGYVYKPPFGYKFGSTQANNFLAGSHKNWDISQIEIFCEK</sequence>
<dbReference type="Gene3D" id="2.60.40.10">
    <property type="entry name" value="Immunoglobulins"/>
    <property type="match status" value="1"/>
</dbReference>
<dbReference type="PROSITE" id="PS50194">
    <property type="entry name" value="FILAMIN_REPEAT"/>
    <property type="match status" value="1"/>
</dbReference>
<dbReference type="Pfam" id="PF07534">
    <property type="entry name" value="TLD"/>
    <property type="match status" value="1"/>
</dbReference>
<evidence type="ECO:0000256" key="1">
    <source>
        <dbReference type="PROSITE-ProRule" id="PRU00087"/>
    </source>
</evidence>
<accession>A0AAV8A0D2</accession>
<feature type="domain" description="TLDc" evidence="2">
    <location>
        <begin position="173"/>
        <end position="336"/>
    </location>
</feature>
<comment type="caution">
    <text evidence="3">The sequence shown here is derived from an EMBL/GenBank/DDBJ whole genome shotgun (WGS) entry which is preliminary data.</text>
</comment>
<dbReference type="SUPFAM" id="SSF81296">
    <property type="entry name" value="E set domains"/>
    <property type="match status" value="1"/>
</dbReference>
<proteinExistence type="predicted"/>
<name>A0AAV8A0D2_9EUKA</name>
<evidence type="ECO:0000313" key="3">
    <source>
        <dbReference type="EMBL" id="KAJ3447674.1"/>
    </source>
</evidence>
<protein>
    <submittedName>
        <fullName evidence="3">Pep-cterm sorting domain-containing protein</fullName>
    </submittedName>
</protein>
<dbReference type="Proteomes" id="UP001146793">
    <property type="component" value="Unassembled WGS sequence"/>
</dbReference>
<organism evidence="3 4">
    <name type="scientific">Anaeramoeba flamelloides</name>
    <dbReference type="NCBI Taxonomy" id="1746091"/>
    <lineage>
        <taxon>Eukaryota</taxon>
        <taxon>Metamonada</taxon>
        <taxon>Anaeramoebidae</taxon>
        <taxon>Anaeramoeba</taxon>
    </lineage>
</organism>
<dbReference type="EMBL" id="JANTQA010000015">
    <property type="protein sequence ID" value="KAJ3447674.1"/>
    <property type="molecule type" value="Genomic_DNA"/>
</dbReference>
<feature type="repeat" description="Filamin" evidence="1">
    <location>
        <begin position="138"/>
        <end position="167"/>
    </location>
</feature>
<dbReference type="AlphaFoldDB" id="A0AAV8A0D2"/>
<dbReference type="InterPro" id="IPR006571">
    <property type="entry name" value="TLDc_dom"/>
</dbReference>
<evidence type="ECO:0000259" key="2">
    <source>
        <dbReference type="Pfam" id="PF07534"/>
    </source>
</evidence>